<evidence type="ECO:0008006" key="4">
    <source>
        <dbReference type="Google" id="ProtNLM"/>
    </source>
</evidence>
<comment type="caution">
    <text evidence="2">The sequence shown here is derived from an EMBL/GenBank/DDBJ whole genome shotgun (WGS) entry which is preliminary data.</text>
</comment>
<evidence type="ECO:0000313" key="3">
    <source>
        <dbReference type="Proteomes" id="UP000004057"/>
    </source>
</evidence>
<evidence type="ECO:0000256" key="1">
    <source>
        <dbReference type="SAM" id="MobiDB-lite"/>
    </source>
</evidence>
<reference evidence="2 3" key="1">
    <citation type="journal article" date="2012" name="J. Proteome Res.">
        <title>Application of Spiroplasma melliferum proteogenomic profiling for the discovery of virulence factors and pathogenicity mechanisms in host-associated spiroplasmas.</title>
        <authorList>
            <person name="Alexeev D."/>
            <person name="Kostrjukova E."/>
            <person name="Aliper A."/>
            <person name="Popenko A."/>
            <person name="Bazaleev N."/>
            <person name="Tyakht A."/>
            <person name="Selezneva O."/>
            <person name="Akopian T."/>
            <person name="Prichodko E."/>
            <person name="Kondratov I."/>
            <person name="Chukin M."/>
            <person name="Demina I."/>
            <person name="Galyamina M."/>
            <person name="Kamashev D."/>
            <person name="Vanyushkina A."/>
            <person name="Ladygina V."/>
            <person name="Levitskii S."/>
            <person name="Lazarev V."/>
            <person name="Govorun V."/>
        </authorList>
    </citation>
    <scope>NUCLEOTIDE SEQUENCE [LARGE SCALE GENOMIC DNA]</scope>
    <source>
        <strain evidence="2 3">KC3</strain>
    </source>
</reference>
<proteinExistence type="predicted"/>
<name>A0AAI9X127_SPIME</name>
<dbReference type="AlphaFoldDB" id="A0AAI9X127"/>
<gene>
    <name evidence="2" type="ORF">SPM_002255</name>
</gene>
<feature type="region of interest" description="Disordered" evidence="1">
    <location>
        <begin position="669"/>
        <end position="704"/>
    </location>
</feature>
<evidence type="ECO:0000313" key="2">
    <source>
        <dbReference type="EMBL" id="KAI92846.1"/>
    </source>
</evidence>
<sequence>MKKLLSILGSTTLMSASMLGVVSCAKGKNSQNDDYFDSELNKIDPTIRNLVKYTSTIAKILIASRHENMNTYGFPTLQYFLNNVGRNLKGVFTTKSGKEIKIKDYVEEYKKLNNLYYNPWRATDSTYQPERNIYNLMSSIVAMSDFSKWNTEANQGHPSNKTDASGRYTDFVANPNLAWAQYDTGALANTLSQKSESVLNYIKRTAGWSNYYDSSSGPYVSNILYHNSLSTPPTKSTLSYNDGGEEIKFGKSVANQSSSLYDLFGLKYFDEAITMLGQFGPGLELPVLYSLAQLLPFIQNNRYGEKTAGIFLAAPFFILMQIKNQFFDSSGNVKLDSPLLEIFSRDTIENTVLKVEHQSDGEVAEPDKTIKNMKLYDIFSSPVVAKSLSVILQEEKQYLDLTSDNKEHKNAFLKWYSVLGNWFTEALAKEGSNFDVQKFNRIMSKTVYEGLLKFQGLIGNFAEDSVVALIRTLLQILNGPNFDLFNLLKGIAGLANWFYTSDSEGHYKLNTNNVKTIDNVYNEGPKKNGFKEDLMAVDPNSEYAKFILNSYGFVDETGQYKQGSLFDVINIWAHGGNNTYPDYESMHKFITQILDSENGYIGELTNQVNKVMAEDWFDNIFLDRKWYITASGTGVDGSKLGAIVTDGSVTGVRYQLDYYGPKDASTKLERHKKPLGYTDPASGNSPSYVEQEKDPKQRHNIAPEGETWNSQDWVDYDGQGNEYLTNSDKIKYSYVVEFNNQARFLYNPGIKDDLTKNSYLLSDFVWYYNNTRYY</sequence>
<organism evidence="2 3">
    <name type="scientific">Spiroplasma melliferum KC3</name>
    <dbReference type="NCBI Taxonomy" id="570509"/>
    <lineage>
        <taxon>Bacteria</taxon>
        <taxon>Bacillati</taxon>
        <taxon>Mycoplasmatota</taxon>
        <taxon>Mollicutes</taxon>
        <taxon>Entomoplasmatales</taxon>
        <taxon>Spiroplasmataceae</taxon>
        <taxon>Spiroplasma</taxon>
    </lineage>
</organism>
<dbReference type="PROSITE" id="PS51257">
    <property type="entry name" value="PROKAR_LIPOPROTEIN"/>
    <property type="match status" value="1"/>
</dbReference>
<dbReference type="RefSeq" id="WP_004027983.1">
    <property type="nucleotide sequence ID" value="NZ_AGBZ02000001.1"/>
</dbReference>
<accession>A0AAI9X127</accession>
<protein>
    <recommendedName>
        <fullName evidence="4">Lipoprotein</fullName>
    </recommendedName>
</protein>
<dbReference type="Proteomes" id="UP000004057">
    <property type="component" value="Unassembled WGS sequence"/>
</dbReference>
<dbReference type="EMBL" id="AGBZ02000001">
    <property type="protein sequence ID" value="KAI92846.1"/>
    <property type="molecule type" value="Genomic_DNA"/>
</dbReference>